<dbReference type="SUPFAM" id="SSF53474">
    <property type="entry name" value="alpha/beta-Hydrolases"/>
    <property type="match status" value="1"/>
</dbReference>
<dbReference type="Pfam" id="PF02089">
    <property type="entry name" value="Palm_thioest"/>
    <property type="match status" value="1"/>
</dbReference>
<keyword evidence="1" id="KW-0378">Hydrolase</keyword>
<gene>
    <name evidence="3" type="ORF">RND81_13G025500</name>
</gene>
<name>A0AAW1GZQ0_SAPOF</name>
<evidence type="ECO:0000313" key="4">
    <source>
        <dbReference type="Proteomes" id="UP001443914"/>
    </source>
</evidence>
<dbReference type="EMBL" id="JBDFQZ010000013">
    <property type="protein sequence ID" value="KAK9667977.1"/>
    <property type="molecule type" value="Genomic_DNA"/>
</dbReference>
<dbReference type="Proteomes" id="UP001443914">
    <property type="component" value="Unassembled WGS sequence"/>
</dbReference>
<dbReference type="Gene3D" id="3.40.50.1820">
    <property type="entry name" value="alpha/beta hydrolase"/>
    <property type="match status" value="1"/>
</dbReference>
<organism evidence="3 4">
    <name type="scientific">Saponaria officinalis</name>
    <name type="common">Common soapwort</name>
    <name type="synonym">Lychnis saponaria</name>
    <dbReference type="NCBI Taxonomy" id="3572"/>
    <lineage>
        <taxon>Eukaryota</taxon>
        <taxon>Viridiplantae</taxon>
        <taxon>Streptophyta</taxon>
        <taxon>Embryophyta</taxon>
        <taxon>Tracheophyta</taxon>
        <taxon>Spermatophyta</taxon>
        <taxon>Magnoliopsida</taxon>
        <taxon>eudicotyledons</taxon>
        <taxon>Gunneridae</taxon>
        <taxon>Pentapetalae</taxon>
        <taxon>Caryophyllales</taxon>
        <taxon>Caryophyllaceae</taxon>
        <taxon>Caryophylleae</taxon>
        <taxon>Saponaria</taxon>
    </lineage>
</organism>
<protein>
    <recommendedName>
        <fullName evidence="5">Palmitoyl-protein hydrolase</fullName>
    </recommendedName>
</protein>
<keyword evidence="2" id="KW-0732">Signal</keyword>
<accession>A0AAW1GZQ0</accession>
<dbReference type="InterPro" id="IPR029058">
    <property type="entry name" value="AB_hydrolase_fold"/>
</dbReference>
<sequence length="315" mass="35391">MELAKLLLTFIFTLFFLHFAQSLPFILLHGLGNSCSGTQKFTTLLSQWSGVTGTCIEIGNGEKSSMFLRLDHQVRIVCDQIKSMESLKGGYNLIGVSQGALIARGVIEMCDDTPQVHNFISFGGPQAGVISFPHCNEGIFDCVRIAKLLKFLAYTKVVQNTIAPSGYIRLPNDHREYLKMCSFLPKINNEIEGQQILSYKQRFSNLANLILIMDDNDTVLVPKETSHFGFYADGGFDEILSAPETKWYEEDWFGLKTLYQANKVRNYIVKGGHVEISWGAAQEAIVPFLTDNSVPQEDRRPYDPADGNNIFRLLE</sequence>
<reference evidence="3" key="1">
    <citation type="submission" date="2024-03" db="EMBL/GenBank/DDBJ databases">
        <title>WGS assembly of Saponaria officinalis var. Norfolk2.</title>
        <authorList>
            <person name="Jenkins J."/>
            <person name="Shu S."/>
            <person name="Grimwood J."/>
            <person name="Barry K."/>
            <person name="Goodstein D."/>
            <person name="Schmutz J."/>
            <person name="Leebens-Mack J."/>
            <person name="Osbourn A."/>
        </authorList>
    </citation>
    <scope>NUCLEOTIDE SEQUENCE [LARGE SCALE GENOMIC DNA]</scope>
    <source>
        <strain evidence="3">JIC</strain>
    </source>
</reference>
<evidence type="ECO:0008006" key="5">
    <source>
        <dbReference type="Google" id="ProtNLM"/>
    </source>
</evidence>
<dbReference type="PANTHER" id="PTHR11247:SF8">
    <property type="entry name" value="PALMITOYL-PROTEIN THIOESTERASE 1"/>
    <property type="match status" value="1"/>
</dbReference>
<comment type="caution">
    <text evidence="3">The sequence shown here is derived from an EMBL/GenBank/DDBJ whole genome shotgun (WGS) entry which is preliminary data.</text>
</comment>
<keyword evidence="4" id="KW-1185">Reference proteome</keyword>
<evidence type="ECO:0000256" key="2">
    <source>
        <dbReference type="SAM" id="SignalP"/>
    </source>
</evidence>
<dbReference type="GO" id="GO:0016790">
    <property type="term" value="F:thiolester hydrolase activity"/>
    <property type="evidence" value="ECO:0007669"/>
    <property type="project" value="TreeGrafter"/>
</dbReference>
<proteinExistence type="predicted"/>
<feature type="signal peptide" evidence="2">
    <location>
        <begin position="1"/>
        <end position="22"/>
    </location>
</feature>
<dbReference type="AlphaFoldDB" id="A0AAW1GZQ0"/>
<evidence type="ECO:0000256" key="1">
    <source>
        <dbReference type="ARBA" id="ARBA00022801"/>
    </source>
</evidence>
<feature type="chain" id="PRO_5043519759" description="Palmitoyl-protein hydrolase" evidence="2">
    <location>
        <begin position="23"/>
        <end position="315"/>
    </location>
</feature>
<evidence type="ECO:0000313" key="3">
    <source>
        <dbReference type="EMBL" id="KAK9667977.1"/>
    </source>
</evidence>
<dbReference type="PANTHER" id="PTHR11247">
    <property type="entry name" value="PALMITOYL-PROTEIN THIOESTERASE/DOLICHYLDIPHOSPHATASE 1"/>
    <property type="match status" value="1"/>
</dbReference>